<feature type="region of interest" description="Disordered" evidence="7">
    <location>
        <begin position="14"/>
        <end position="120"/>
    </location>
</feature>
<dbReference type="InterPro" id="IPR006593">
    <property type="entry name" value="Cyt_b561/ferric_Rdtase_TM"/>
</dbReference>
<dbReference type="Gene3D" id="1.20.120.1770">
    <property type="match status" value="1"/>
</dbReference>
<keyword evidence="2" id="KW-0813">Transport</keyword>
<keyword evidence="4" id="KW-0249">Electron transport</keyword>
<evidence type="ECO:0000256" key="1">
    <source>
        <dbReference type="ARBA" id="ARBA00004370"/>
    </source>
</evidence>
<evidence type="ECO:0000256" key="2">
    <source>
        <dbReference type="ARBA" id="ARBA00022448"/>
    </source>
</evidence>
<dbReference type="PANTHER" id="PTHR47797:SF1">
    <property type="entry name" value="CYTOCHROME B561 DOMAIN-CONTAINING PROTEIN-RELATED"/>
    <property type="match status" value="1"/>
</dbReference>
<evidence type="ECO:0000256" key="8">
    <source>
        <dbReference type="SAM" id="Phobius"/>
    </source>
</evidence>
<protein>
    <recommendedName>
        <fullName evidence="9">Cytochrome b561 domain-containing protein</fullName>
    </recommendedName>
</protein>
<gene>
    <name evidence="10" type="ORF">NPX13_g3189</name>
</gene>
<evidence type="ECO:0000256" key="4">
    <source>
        <dbReference type="ARBA" id="ARBA00022982"/>
    </source>
</evidence>
<name>A0A9W8TQC4_9PEZI</name>
<feature type="compositionally biased region" description="Low complexity" evidence="7">
    <location>
        <begin position="33"/>
        <end position="57"/>
    </location>
</feature>
<proteinExistence type="predicted"/>
<feature type="compositionally biased region" description="Basic and acidic residues" evidence="7">
    <location>
        <begin position="383"/>
        <end position="405"/>
    </location>
</feature>
<comment type="caution">
    <text evidence="10">The sequence shown here is derived from an EMBL/GenBank/DDBJ whole genome shotgun (WGS) entry which is preliminary data.</text>
</comment>
<accession>A0A9W8TQC4</accession>
<feature type="transmembrane region" description="Helical" evidence="8">
    <location>
        <begin position="138"/>
        <end position="161"/>
    </location>
</feature>
<dbReference type="Proteomes" id="UP001148614">
    <property type="component" value="Unassembled WGS sequence"/>
</dbReference>
<evidence type="ECO:0000259" key="9">
    <source>
        <dbReference type="SMART" id="SM00665"/>
    </source>
</evidence>
<keyword evidence="11" id="KW-1185">Reference proteome</keyword>
<feature type="compositionally biased region" description="Gly residues" evidence="7">
    <location>
        <begin position="58"/>
        <end position="76"/>
    </location>
</feature>
<keyword evidence="5 8" id="KW-1133">Transmembrane helix</keyword>
<dbReference type="CDD" id="cd08760">
    <property type="entry name" value="Cyt_b561_FRRS1_like"/>
    <property type="match status" value="1"/>
</dbReference>
<feature type="transmembrane region" description="Helical" evidence="8">
    <location>
        <begin position="254"/>
        <end position="274"/>
    </location>
</feature>
<reference evidence="10" key="1">
    <citation type="submission" date="2022-07" db="EMBL/GenBank/DDBJ databases">
        <title>Genome Sequence of Xylaria arbuscula.</title>
        <authorList>
            <person name="Buettner E."/>
        </authorList>
    </citation>
    <scope>NUCLEOTIDE SEQUENCE</scope>
    <source>
        <strain evidence="10">VT107</strain>
    </source>
</reference>
<keyword evidence="6 8" id="KW-0472">Membrane</keyword>
<organism evidence="10 11">
    <name type="scientific">Xylaria arbuscula</name>
    <dbReference type="NCBI Taxonomy" id="114810"/>
    <lineage>
        <taxon>Eukaryota</taxon>
        <taxon>Fungi</taxon>
        <taxon>Dikarya</taxon>
        <taxon>Ascomycota</taxon>
        <taxon>Pezizomycotina</taxon>
        <taxon>Sordariomycetes</taxon>
        <taxon>Xylariomycetidae</taxon>
        <taxon>Xylariales</taxon>
        <taxon>Xylariaceae</taxon>
        <taxon>Xylaria</taxon>
    </lineage>
</organism>
<feature type="domain" description="Cytochrome b561" evidence="9">
    <location>
        <begin position="139"/>
        <end position="271"/>
    </location>
</feature>
<feature type="transmembrane region" description="Helical" evidence="8">
    <location>
        <begin position="213"/>
        <end position="234"/>
    </location>
</feature>
<feature type="compositionally biased region" description="Gly residues" evidence="7">
    <location>
        <begin position="86"/>
        <end position="115"/>
    </location>
</feature>
<evidence type="ECO:0000256" key="6">
    <source>
        <dbReference type="ARBA" id="ARBA00023136"/>
    </source>
</evidence>
<feature type="transmembrane region" description="Helical" evidence="8">
    <location>
        <begin position="173"/>
        <end position="193"/>
    </location>
</feature>
<evidence type="ECO:0000256" key="5">
    <source>
        <dbReference type="ARBA" id="ARBA00022989"/>
    </source>
</evidence>
<sequence length="422" mass="44187">MLLTAHPAAIYGHAQGGQFGDDNPWPSIGSGTNSNPYSPNPISNNSSSDNNDGNDSGSNGGPFSGGSGSSSGGDSGSDGSSSGNDNGDGNGNSDNGGGSSSPGGGGSGGSAGGNGAIEPIPTATDRVDMYNLMFSLPVAHGTLAAVAFGFFFPLGSILMRVIPGRTALYSHGFTQLFAYATYIAGAGLGIYFVSLTRVRGTNASILESAMTNAHPIIGLVLLVALFIQPILGVAHHARFKKIRRRTWVSHVHLWTGRLGITLGIINGGLGFALAKWNGTYITPAAVAAYAIIAGFMWILWVLTALRGEYRRRRDSTRDEKLASEERSYRPVVRGGGACSTVSPSEGGRHRSSSVSHLPSSEAGLPPYEPGPNYAAHTAHLRRASFDIRREMTRNPKDSIDDRRPDPGPIQSATDDEMRRGQV</sequence>
<feature type="region of interest" description="Disordered" evidence="7">
    <location>
        <begin position="313"/>
        <end position="422"/>
    </location>
</feature>
<dbReference type="AlphaFoldDB" id="A0A9W8TQC4"/>
<feature type="transmembrane region" description="Helical" evidence="8">
    <location>
        <begin position="280"/>
        <end position="305"/>
    </location>
</feature>
<dbReference type="EMBL" id="JANPWZ010000380">
    <property type="protein sequence ID" value="KAJ3577376.1"/>
    <property type="molecule type" value="Genomic_DNA"/>
</dbReference>
<evidence type="ECO:0000256" key="3">
    <source>
        <dbReference type="ARBA" id="ARBA00022692"/>
    </source>
</evidence>
<dbReference type="PANTHER" id="PTHR47797">
    <property type="entry name" value="DEHYDROGENASE, PUTATIVE (AFU_ORTHOLOGUE AFUA_8G05805)-RELATED"/>
    <property type="match status" value="1"/>
</dbReference>
<keyword evidence="3 8" id="KW-0812">Transmembrane</keyword>
<dbReference type="SMART" id="SM00665">
    <property type="entry name" value="B561"/>
    <property type="match status" value="1"/>
</dbReference>
<dbReference type="GO" id="GO:0016020">
    <property type="term" value="C:membrane"/>
    <property type="evidence" value="ECO:0007669"/>
    <property type="project" value="UniProtKB-SubCell"/>
</dbReference>
<comment type="subcellular location">
    <subcellularLocation>
        <location evidence="1">Membrane</location>
    </subcellularLocation>
</comment>
<evidence type="ECO:0000313" key="10">
    <source>
        <dbReference type="EMBL" id="KAJ3577376.1"/>
    </source>
</evidence>
<evidence type="ECO:0000256" key="7">
    <source>
        <dbReference type="SAM" id="MobiDB-lite"/>
    </source>
</evidence>
<evidence type="ECO:0000313" key="11">
    <source>
        <dbReference type="Proteomes" id="UP001148614"/>
    </source>
</evidence>
<dbReference type="VEuPathDB" id="FungiDB:F4678DRAFT_386067"/>
<feature type="compositionally biased region" description="Basic and acidic residues" evidence="7">
    <location>
        <begin position="315"/>
        <end position="328"/>
    </location>
</feature>